<dbReference type="Proteomes" id="UP000624041">
    <property type="component" value="Unassembled WGS sequence"/>
</dbReference>
<feature type="region of interest" description="Disordered" evidence="1">
    <location>
        <begin position="59"/>
        <end position="127"/>
    </location>
</feature>
<evidence type="ECO:0000256" key="1">
    <source>
        <dbReference type="SAM" id="MobiDB-lite"/>
    </source>
</evidence>
<dbReference type="InterPro" id="IPR048110">
    <property type="entry name" value="SA1362/YqhP-like"/>
</dbReference>
<feature type="transmembrane region" description="Helical" evidence="2">
    <location>
        <begin position="32"/>
        <end position="54"/>
    </location>
</feature>
<gene>
    <name evidence="3" type="ORF">GCM10007971_31400</name>
</gene>
<dbReference type="EMBL" id="BMOS01000029">
    <property type="protein sequence ID" value="GGN63981.1"/>
    <property type="molecule type" value="Genomic_DNA"/>
</dbReference>
<feature type="transmembrane region" description="Helical" evidence="2">
    <location>
        <begin position="7"/>
        <end position="26"/>
    </location>
</feature>
<name>A0A918D4K5_9BACI</name>
<feature type="compositionally biased region" description="Basic and acidic residues" evidence="1">
    <location>
        <begin position="110"/>
        <end position="127"/>
    </location>
</feature>
<dbReference type="NCBIfam" id="NF041554">
    <property type="entry name" value="SA1362_fam"/>
    <property type="match status" value="1"/>
</dbReference>
<keyword evidence="2" id="KW-0812">Transmembrane</keyword>
<evidence type="ECO:0000256" key="2">
    <source>
        <dbReference type="SAM" id="Phobius"/>
    </source>
</evidence>
<keyword evidence="2" id="KW-1133">Transmembrane helix</keyword>
<dbReference type="AlphaFoldDB" id="A0A918D4K5"/>
<accession>A0A918D4K5</accession>
<evidence type="ECO:0000313" key="4">
    <source>
        <dbReference type="Proteomes" id="UP000624041"/>
    </source>
</evidence>
<organism evidence="3 4">
    <name type="scientific">Oceanobacillus indicireducens</name>
    <dbReference type="NCBI Taxonomy" id="1004261"/>
    <lineage>
        <taxon>Bacteria</taxon>
        <taxon>Bacillati</taxon>
        <taxon>Bacillota</taxon>
        <taxon>Bacilli</taxon>
        <taxon>Bacillales</taxon>
        <taxon>Bacillaceae</taxon>
        <taxon>Oceanobacillus</taxon>
    </lineage>
</organism>
<sequence length="127" mass="14506">MKRNKIAYLFYIIIALAVFGLITQLFGNTRNFLMGMAMMLGFAVAIFALLYFIVNRSRGSSDEMKKYKQAVKQSQSKYQQAAPKKPTPTPLANRKTNRSRKGKRRPTHLRVIEGNKSKTKGKDRATF</sequence>
<proteinExistence type="predicted"/>
<reference evidence="3" key="1">
    <citation type="journal article" date="2014" name="Int. J. Syst. Evol. Microbiol.">
        <title>Complete genome sequence of Corynebacterium casei LMG S-19264T (=DSM 44701T), isolated from a smear-ripened cheese.</title>
        <authorList>
            <consortium name="US DOE Joint Genome Institute (JGI-PGF)"/>
            <person name="Walter F."/>
            <person name="Albersmeier A."/>
            <person name="Kalinowski J."/>
            <person name="Ruckert C."/>
        </authorList>
    </citation>
    <scope>NUCLEOTIDE SEQUENCE</scope>
    <source>
        <strain evidence="3">JCM 17251</strain>
    </source>
</reference>
<comment type="caution">
    <text evidence="3">The sequence shown here is derived from an EMBL/GenBank/DDBJ whole genome shotgun (WGS) entry which is preliminary data.</text>
</comment>
<keyword evidence="4" id="KW-1185">Reference proteome</keyword>
<dbReference type="RefSeq" id="WP_188858727.1">
    <property type="nucleotide sequence ID" value="NZ_BMOS01000029.1"/>
</dbReference>
<evidence type="ECO:0000313" key="3">
    <source>
        <dbReference type="EMBL" id="GGN63981.1"/>
    </source>
</evidence>
<keyword evidence="2" id="KW-0472">Membrane</keyword>
<reference evidence="3" key="2">
    <citation type="submission" date="2020-09" db="EMBL/GenBank/DDBJ databases">
        <authorList>
            <person name="Sun Q."/>
            <person name="Ohkuma M."/>
        </authorList>
    </citation>
    <scope>NUCLEOTIDE SEQUENCE</scope>
    <source>
        <strain evidence="3">JCM 17251</strain>
    </source>
</reference>
<feature type="compositionally biased region" description="Basic residues" evidence="1">
    <location>
        <begin position="95"/>
        <end position="108"/>
    </location>
</feature>
<protein>
    <submittedName>
        <fullName evidence="3">Uncharacterized protein</fullName>
    </submittedName>
</protein>